<comment type="caution">
    <text evidence="1">The sequence shown here is derived from an EMBL/GenBank/DDBJ whole genome shotgun (WGS) entry which is preliminary data.</text>
</comment>
<name>A0A9D4PIP9_RHISA</name>
<sequence length="252" mass="27846">MRSRNFHPFAAGPASLVFVEHDFGWQRRKVKLSSGRSTGKTANILSITFLLKHRVNDIRLISLDILEGDVVRDLYSKIGKLLRAGRRPSSLATKVSEIVAGHDDDSFAMKLHATVDVIHSAFSAVVQASWKTTRPLRLVGEAERVQTELPACCCRSPALNSSSVFLFGEWEGVFRPNQRHSCQDRDHSKAGPEGRRHPVPAGLRVFGFHTRTRRLDSSGAEHAGSKPKIRLTDDFATVSVLVPGFVASRRAA</sequence>
<proteinExistence type="predicted"/>
<dbReference type="Proteomes" id="UP000821837">
    <property type="component" value="Unassembled WGS sequence"/>
</dbReference>
<evidence type="ECO:0000313" key="2">
    <source>
        <dbReference type="Proteomes" id="UP000821837"/>
    </source>
</evidence>
<protein>
    <submittedName>
        <fullName evidence="1">Uncharacterized protein</fullName>
    </submittedName>
</protein>
<evidence type="ECO:0000313" key="1">
    <source>
        <dbReference type="EMBL" id="KAH7943589.1"/>
    </source>
</evidence>
<reference evidence="1" key="2">
    <citation type="submission" date="2021-09" db="EMBL/GenBank/DDBJ databases">
        <authorList>
            <person name="Jia N."/>
            <person name="Wang J."/>
            <person name="Shi W."/>
            <person name="Du L."/>
            <person name="Sun Y."/>
            <person name="Zhan W."/>
            <person name="Jiang J."/>
            <person name="Wang Q."/>
            <person name="Zhang B."/>
            <person name="Ji P."/>
            <person name="Sakyi L.B."/>
            <person name="Cui X."/>
            <person name="Yuan T."/>
            <person name="Jiang B."/>
            <person name="Yang W."/>
            <person name="Lam T.T.-Y."/>
            <person name="Chang Q."/>
            <person name="Ding S."/>
            <person name="Wang X."/>
            <person name="Zhu J."/>
            <person name="Ruan X."/>
            <person name="Zhao L."/>
            <person name="Wei J."/>
            <person name="Que T."/>
            <person name="Du C."/>
            <person name="Cheng J."/>
            <person name="Dai P."/>
            <person name="Han X."/>
            <person name="Huang E."/>
            <person name="Gao Y."/>
            <person name="Liu J."/>
            <person name="Shao H."/>
            <person name="Ye R."/>
            <person name="Li L."/>
            <person name="Wei W."/>
            <person name="Wang X."/>
            <person name="Wang C."/>
            <person name="Huo Q."/>
            <person name="Li W."/>
            <person name="Guo W."/>
            <person name="Chen H."/>
            <person name="Chen S."/>
            <person name="Zhou L."/>
            <person name="Zhou L."/>
            <person name="Ni X."/>
            <person name="Tian J."/>
            <person name="Zhou Y."/>
            <person name="Sheng Y."/>
            <person name="Liu T."/>
            <person name="Pan Y."/>
            <person name="Xia L."/>
            <person name="Li J."/>
            <person name="Zhao F."/>
            <person name="Cao W."/>
        </authorList>
    </citation>
    <scope>NUCLEOTIDE SEQUENCE</scope>
    <source>
        <strain evidence="1">Rsan-2018</strain>
        <tissue evidence="1">Larvae</tissue>
    </source>
</reference>
<organism evidence="1 2">
    <name type="scientific">Rhipicephalus sanguineus</name>
    <name type="common">Brown dog tick</name>
    <name type="synonym">Ixodes sanguineus</name>
    <dbReference type="NCBI Taxonomy" id="34632"/>
    <lineage>
        <taxon>Eukaryota</taxon>
        <taxon>Metazoa</taxon>
        <taxon>Ecdysozoa</taxon>
        <taxon>Arthropoda</taxon>
        <taxon>Chelicerata</taxon>
        <taxon>Arachnida</taxon>
        <taxon>Acari</taxon>
        <taxon>Parasitiformes</taxon>
        <taxon>Ixodida</taxon>
        <taxon>Ixodoidea</taxon>
        <taxon>Ixodidae</taxon>
        <taxon>Rhipicephalinae</taxon>
        <taxon>Rhipicephalus</taxon>
        <taxon>Rhipicephalus</taxon>
    </lineage>
</organism>
<dbReference type="EMBL" id="JABSTV010001253">
    <property type="protein sequence ID" value="KAH7943589.1"/>
    <property type="molecule type" value="Genomic_DNA"/>
</dbReference>
<gene>
    <name evidence="1" type="ORF">HPB52_009380</name>
</gene>
<reference evidence="1" key="1">
    <citation type="journal article" date="2020" name="Cell">
        <title>Large-Scale Comparative Analyses of Tick Genomes Elucidate Their Genetic Diversity and Vector Capacities.</title>
        <authorList>
            <consortium name="Tick Genome and Microbiome Consortium (TIGMIC)"/>
            <person name="Jia N."/>
            <person name="Wang J."/>
            <person name="Shi W."/>
            <person name="Du L."/>
            <person name="Sun Y."/>
            <person name="Zhan W."/>
            <person name="Jiang J.F."/>
            <person name="Wang Q."/>
            <person name="Zhang B."/>
            <person name="Ji P."/>
            <person name="Bell-Sakyi L."/>
            <person name="Cui X.M."/>
            <person name="Yuan T.T."/>
            <person name="Jiang B.G."/>
            <person name="Yang W.F."/>
            <person name="Lam T.T."/>
            <person name="Chang Q.C."/>
            <person name="Ding S.J."/>
            <person name="Wang X.J."/>
            <person name="Zhu J.G."/>
            <person name="Ruan X.D."/>
            <person name="Zhao L."/>
            <person name="Wei J.T."/>
            <person name="Ye R.Z."/>
            <person name="Que T.C."/>
            <person name="Du C.H."/>
            <person name="Zhou Y.H."/>
            <person name="Cheng J.X."/>
            <person name="Dai P.F."/>
            <person name="Guo W.B."/>
            <person name="Han X.H."/>
            <person name="Huang E.J."/>
            <person name="Li L.F."/>
            <person name="Wei W."/>
            <person name="Gao Y.C."/>
            <person name="Liu J.Z."/>
            <person name="Shao H.Z."/>
            <person name="Wang X."/>
            <person name="Wang C.C."/>
            <person name="Yang T.C."/>
            <person name="Huo Q.B."/>
            <person name="Li W."/>
            <person name="Chen H.Y."/>
            <person name="Chen S.E."/>
            <person name="Zhou L.G."/>
            <person name="Ni X.B."/>
            <person name="Tian J.H."/>
            <person name="Sheng Y."/>
            <person name="Liu T."/>
            <person name="Pan Y.S."/>
            <person name="Xia L.Y."/>
            <person name="Li J."/>
            <person name="Zhao F."/>
            <person name="Cao W.C."/>
        </authorList>
    </citation>
    <scope>NUCLEOTIDE SEQUENCE</scope>
    <source>
        <strain evidence="1">Rsan-2018</strain>
    </source>
</reference>
<keyword evidence="2" id="KW-1185">Reference proteome</keyword>
<dbReference type="AlphaFoldDB" id="A0A9D4PIP9"/>
<accession>A0A9D4PIP9</accession>